<dbReference type="SUPFAM" id="SSF52172">
    <property type="entry name" value="CheY-like"/>
    <property type="match status" value="1"/>
</dbReference>
<dbReference type="Proteomes" id="UP000629098">
    <property type="component" value="Unassembled WGS sequence"/>
</dbReference>
<comment type="caution">
    <text evidence="4">The sequence shown here is derived from an EMBL/GenBank/DDBJ whole genome shotgun (WGS) entry which is preliminary data.</text>
</comment>
<reference evidence="4" key="1">
    <citation type="submission" date="2020-09" db="EMBL/GenBank/DDBJ databases">
        <title>Iningainema tapete sp. nov. (Scytonemataceae, Cyanobacteria) from greenhouses in central Florida (USA) produces two types of nodularin with biosynthetic potential for microcystin-LR and anabaenopeptins.</title>
        <authorList>
            <person name="Berthold D.E."/>
            <person name="Lefler F.W."/>
            <person name="Huang I.-S."/>
            <person name="Abdulla H."/>
            <person name="Zimba P.V."/>
            <person name="Laughinghouse H.D. IV."/>
        </authorList>
    </citation>
    <scope>NUCLEOTIDE SEQUENCE</scope>
    <source>
        <strain evidence="4">BLCCT55</strain>
    </source>
</reference>
<dbReference type="RefSeq" id="WP_190832117.1">
    <property type="nucleotide sequence ID" value="NZ_CAWPPI010000072.1"/>
</dbReference>
<evidence type="ECO:0000259" key="3">
    <source>
        <dbReference type="PROSITE" id="PS50110"/>
    </source>
</evidence>
<protein>
    <submittedName>
        <fullName evidence="4">Response regulator</fullName>
    </submittedName>
</protein>
<organism evidence="4 5">
    <name type="scientific">Iningainema tapete BLCC-T55</name>
    <dbReference type="NCBI Taxonomy" id="2748662"/>
    <lineage>
        <taxon>Bacteria</taxon>
        <taxon>Bacillati</taxon>
        <taxon>Cyanobacteriota</taxon>
        <taxon>Cyanophyceae</taxon>
        <taxon>Nostocales</taxon>
        <taxon>Scytonemataceae</taxon>
        <taxon>Iningainema tapete</taxon>
    </lineage>
</organism>
<dbReference type="InterPro" id="IPR050595">
    <property type="entry name" value="Bact_response_regulator"/>
</dbReference>
<dbReference type="PANTHER" id="PTHR44591:SF3">
    <property type="entry name" value="RESPONSE REGULATORY DOMAIN-CONTAINING PROTEIN"/>
    <property type="match status" value="1"/>
</dbReference>
<dbReference type="AlphaFoldDB" id="A0A8J6XP55"/>
<evidence type="ECO:0000313" key="5">
    <source>
        <dbReference type="Proteomes" id="UP000629098"/>
    </source>
</evidence>
<gene>
    <name evidence="4" type="ORF">ICL16_22240</name>
</gene>
<dbReference type="GO" id="GO:0000160">
    <property type="term" value="P:phosphorelay signal transduction system"/>
    <property type="evidence" value="ECO:0007669"/>
    <property type="project" value="InterPro"/>
</dbReference>
<keyword evidence="1 2" id="KW-0597">Phosphoprotein</keyword>
<accession>A0A8J6XP55</accession>
<evidence type="ECO:0000256" key="1">
    <source>
        <dbReference type="ARBA" id="ARBA00022553"/>
    </source>
</evidence>
<sequence>MEAITQVKATKPDLIVLDVMMPQISGFDVVAVLKNNPETMGIPIIILSIIEENKRGYQLGVNHYLTKPIHKEELLKNISKILNQDSSKPLEKEMEVVFVLLQDSQQEIV</sequence>
<dbReference type="InterPro" id="IPR011006">
    <property type="entry name" value="CheY-like_superfamily"/>
</dbReference>
<feature type="modified residue" description="4-aspartylphosphate" evidence="2">
    <location>
        <position position="18"/>
    </location>
</feature>
<dbReference type="InterPro" id="IPR001789">
    <property type="entry name" value="Sig_transdc_resp-reg_receiver"/>
</dbReference>
<name>A0A8J6XP55_9CYAN</name>
<dbReference type="PANTHER" id="PTHR44591">
    <property type="entry name" value="STRESS RESPONSE REGULATOR PROTEIN 1"/>
    <property type="match status" value="1"/>
</dbReference>
<dbReference type="Gene3D" id="3.40.50.2300">
    <property type="match status" value="1"/>
</dbReference>
<evidence type="ECO:0000256" key="2">
    <source>
        <dbReference type="PROSITE-ProRule" id="PRU00169"/>
    </source>
</evidence>
<dbReference type="Pfam" id="PF00072">
    <property type="entry name" value="Response_reg"/>
    <property type="match status" value="1"/>
</dbReference>
<evidence type="ECO:0000313" key="4">
    <source>
        <dbReference type="EMBL" id="MBD2774711.1"/>
    </source>
</evidence>
<dbReference type="EMBL" id="JACXAE010000072">
    <property type="protein sequence ID" value="MBD2774711.1"/>
    <property type="molecule type" value="Genomic_DNA"/>
</dbReference>
<dbReference type="PROSITE" id="PS50110">
    <property type="entry name" value="RESPONSE_REGULATORY"/>
    <property type="match status" value="1"/>
</dbReference>
<proteinExistence type="predicted"/>
<feature type="domain" description="Response regulatory" evidence="3">
    <location>
        <begin position="1"/>
        <end position="82"/>
    </location>
</feature>
<keyword evidence="5" id="KW-1185">Reference proteome</keyword>